<proteinExistence type="predicted"/>
<accession>A0A5J4YIN3</accession>
<evidence type="ECO:0000313" key="1">
    <source>
        <dbReference type="EMBL" id="KAA8490634.1"/>
    </source>
</evidence>
<name>A0A5J4YIN3_PORPP</name>
<dbReference type="EMBL" id="VRMN01000020">
    <property type="protein sequence ID" value="KAA8490690.1"/>
    <property type="molecule type" value="Genomic_DNA"/>
</dbReference>
<sequence length="117" mass="13220">MISYITYSTRPGYVQGELHEQRGTLENVKDLMDYTMKKFIPDLVAFVQCFFVYDIAEASSAGSKYNQAMKAYVEDYMKAGPNLAQLAGRAAEEGQKRIAVAQTMKARLDVMRNSSRM</sequence>
<evidence type="ECO:0000313" key="2">
    <source>
        <dbReference type="EMBL" id="KAA8490690.1"/>
    </source>
</evidence>
<dbReference type="AlphaFoldDB" id="A0A5J4YIN3"/>
<evidence type="ECO:0000313" key="3">
    <source>
        <dbReference type="Proteomes" id="UP000324585"/>
    </source>
</evidence>
<reference evidence="3" key="1">
    <citation type="journal article" date="2019" name="Nat. Commun.">
        <title>Expansion of phycobilisome linker gene families in mesophilic red algae.</title>
        <authorList>
            <person name="Lee J."/>
            <person name="Kim D."/>
            <person name="Bhattacharya D."/>
            <person name="Yoon H.S."/>
        </authorList>
    </citation>
    <scope>NUCLEOTIDE SEQUENCE [LARGE SCALE GENOMIC DNA]</scope>
    <source>
        <strain evidence="3">CCMP 1328</strain>
    </source>
</reference>
<dbReference type="Proteomes" id="UP000324585">
    <property type="component" value="Unassembled WGS sequence"/>
</dbReference>
<organism evidence="2 3">
    <name type="scientific">Porphyridium purpureum</name>
    <name type="common">Red alga</name>
    <name type="synonym">Porphyridium cruentum</name>
    <dbReference type="NCBI Taxonomy" id="35688"/>
    <lineage>
        <taxon>Eukaryota</taxon>
        <taxon>Rhodophyta</taxon>
        <taxon>Bangiophyceae</taxon>
        <taxon>Porphyridiales</taxon>
        <taxon>Porphyridiaceae</taxon>
        <taxon>Porphyridium</taxon>
    </lineage>
</organism>
<protein>
    <submittedName>
        <fullName evidence="2">Uncharacterized protein</fullName>
    </submittedName>
</protein>
<comment type="caution">
    <text evidence="2">The sequence shown here is derived from an EMBL/GenBank/DDBJ whole genome shotgun (WGS) entry which is preliminary data.</text>
</comment>
<keyword evidence="3" id="KW-1185">Reference proteome</keyword>
<gene>
    <name evidence="2" type="ORF">FVE85_3839</name>
    <name evidence="1" type="ORF">FVE85_9407</name>
</gene>
<dbReference type="EMBL" id="VRMN01000021">
    <property type="protein sequence ID" value="KAA8490634.1"/>
    <property type="molecule type" value="Genomic_DNA"/>
</dbReference>
<reference evidence="2" key="2">
    <citation type="submission" date="2019-09" db="EMBL/GenBank/DDBJ databases">
        <title>Expansion of phycobilisome linker gene families in mesophilic red algae.</title>
        <authorList>
            <person name="Lee J."/>
        </authorList>
    </citation>
    <scope>NUCLEOTIDE SEQUENCE [LARGE SCALE GENOMIC DNA]</scope>
    <source>
        <strain evidence="2">CCMP 1328</strain>
        <tissue evidence="2">Unicellular</tissue>
    </source>
</reference>